<dbReference type="Gene3D" id="1.20.1440.20">
    <property type="entry name" value="LemA-like domain"/>
    <property type="match status" value="1"/>
</dbReference>
<keyword evidence="5" id="KW-0472">Membrane</keyword>
<keyword evidence="4" id="KW-1133">Transmembrane helix</keyword>
<evidence type="ECO:0000256" key="2">
    <source>
        <dbReference type="ARBA" id="ARBA00008854"/>
    </source>
</evidence>
<dbReference type="Proteomes" id="UP000664601">
    <property type="component" value="Unassembled WGS sequence"/>
</dbReference>
<dbReference type="InterPro" id="IPR023353">
    <property type="entry name" value="LemA-like_dom_sf"/>
</dbReference>
<evidence type="ECO:0000256" key="4">
    <source>
        <dbReference type="ARBA" id="ARBA00022989"/>
    </source>
</evidence>
<dbReference type="RefSeq" id="WP_207671748.1">
    <property type="nucleotide sequence ID" value="NZ_JAFREM010000003.1"/>
</dbReference>
<sequence>MKKGVSGGIIVLVIIGLLAVFGITQYNGLAREEQAVEAQLSQVDNVMQRRADLIPNLVNSVQGSMNQEQEVFGNIAKAREAYGSASTDEEKIESSQALDQSVGTLVNVINENYPELKSNENVQTLMTQLEGTENRISVERKRYNEAVQTYNQKVVSFPKNIFAGMMGLGKKPYFEAQPGAENVPEVDFGNSGE</sequence>
<evidence type="ECO:0000256" key="3">
    <source>
        <dbReference type="ARBA" id="ARBA00022692"/>
    </source>
</evidence>
<evidence type="ECO:0000256" key="5">
    <source>
        <dbReference type="ARBA" id="ARBA00023136"/>
    </source>
</evidence>
<evidence type="ECO:0000313" key="6">
    <source>
        <dbReference type="EMBL" id="MBO1304801.1"/>
    </source>
</evidence>
<accession>A0ABS3L7S2</accession>
<dbReference type="PANTHER" id="PTHR34478:SF2">
    <property type="entry name" value="MEMBRANE PROTEIN"/>
    <property type="match status" value="1"/>
</dbReference>
<dbReference type="SUPFAM" id="SSF140478">
    <property type="entry name" value="LemA-like"/>
    <property type="match status" value="1"/>
</dbReference>
<proteinExistence type="inferred from homology"/>
<name>A0ABS3L7S2_9ENTE</name>
<evidence type="ECO:0000256" key="1">
    <source>
        <dbReference type="ARBA" id="ARBA00004167"/>
    </source>
</evidence>
<dbReference type="Pfam" id="PF04011">
    <property type="entry name" value="LemA"/>
    <property type="match status" value="1"/>
</dbReference>
<comment type="subcellular location">
    <subcellularLocation>
        <location evidence="1">Membrane</location>
        <topology evidence="1">Single-pass membrane protein</topology>
    </subcellularLocation>
</comment>
<organism evidence="6 7">
    <name type="scientific">Candidatus Enterococcus moelleringii</name>
    <dbReference type="NCBI Taxonomy" id="2815325"/>
    <lineage>
        <taxon>Bacteria</taxon>
        <taxon>Bacillati</taxon>
        <taxon>Bacillota</taxon>
        <taxon>Bacilli</taxon>
        <taxon>Lactobacillales</taxon>
        <taxon>Enterococcaceae</taxon>
        <taxon>Enterococcus</taxon>
    </lineage>
</organism>
<comment type="caution">
    <text evidence="6">The sequence shown here is derived from an EMBL/GenBank/DDBJ whole genome shotgun (WGS) entry which is preliminary data.</text>
</comment>
<comment type="similarity">
    <text evidence="2">Belongs to the LemA family.</text>
</comment>
<keyword evidence="3" id="KW-0812">Transmembrane</keyword>
<reference evidence="6 7" key="1">
    <citation type="submission" date="2021-03" db="EMBL/GenBank/DDBJ databases">
        <title>Enterococcal diversity collection.</title>
        <authorList>
            <person name="Gilmore M.S."/>
            <person name="Schwartzman J."/>
            <person name="Van Tyne D."/>
            <person name="Martin M."/>
            <person name="Earl A.M."/>
            <person name="Manson A.L."/>
            <person name="Straub T."/>
            <person name="Salamzade R."/>
            <person name="Saavedra J."/>
            <person name="Lebreton F."/>
            <person name="Prichula J."/>
            <person name="Schaufler K."/>
            <person name="Gaca A."/>
            <person name="Sgardioli B."/>
            <person name="Wagenaar J."/>
            <person name="Strong T."/>
        </authorList>
    </citation>
    <scope>NUCLEOTIDE SEQUENCE [LARGE SCALE GENOMIC DNA]</scope>
    <source>
        <strain evidence="6 7">669A</strain>
    </source>
</reference>
<keyword evidence="7" id="KW-1185">Reference proteome</keyword>
<gene>
    <name evidence="6" type="ORF">JZO70_01410</name>
</gene>
<dbReference type="EMBL" id="JAFREM010000003">
    <property type="protein sequence ID" value="MBO1304801.1"/>
    <property type="molecule type" value="Genomic_DNA"/>
</dbReference>
<protein>
    <submittedName>
        <fullName evidence="6">LemA family protein</fullName>
    </submittedName>
</protein>
<evidence type="ECO:0000313" key="7">
    <source>
        <dbReference type="Proteomes" id="UP000664601"/>
    </source>
</evidence>
<dbReference type="InterPro" id="IPR007156">
    <property type="entry name" value="MamQ_LemA"/>
</dbReference>
<dbReference type="PANTHER" id="PTHR34478">
    <property type="entry name" value="PROTEIN LEMA"/>
    <property type="match status" value="1"/>
</dbReference>